<dbReference type="PANTHER" id="PTHR13832">
    <property type="entry name" value="PROTEIN PHOSPHATASE 2C"/>
    <property type="match status" value="1"/>
</dbReference>
<evidence type="ECO:0000256" key="5">
    <source>
        <dbReference type="ARBA" id="ARBA00022801"/>
    </source>
</evidence>
<dbReference type="AlphaFoldDB" id="A0A6A6L4K9"/>
<evidence type="ECO:0000259" key="9">
    <source>
        <dbReference type="PROSITE" id="PS51746"/>
    </source>
</evidence>
<dbReference type="InterPro" id="IPR015655">
    <property type="entry name" value="PP2C"/>
</dbReference>
<dbReference type="Gene3D" id="3.60.40.10">
    <property type="entry name" value="PPM-type phosphatase domain"/>
    <property type="match status" value="2"/>
</dbReference>
<evidence type="ECO:0000256" key="1">
    <source>
        <dbReference type="ARBA" id="ARBA00001936"/>
    </source>
</evidence>
<accession>A0A6A6L4K9</accession>
<dbReference type="GO" id="GO:0004722">
    <property type="term" value="F:protein serine/threonine phosphatase activity"/>
    <property type="evidence" value="ECO:0007669"/>
    <property type="project" value="UniProtKB-EC"/>
</dbReference>
<keyword evidence="8" id="KW-0464">Manganese</keyword>
<evidence type="ECO:0000256" key="8">
    <source>
        <dbReference type="ARBA" id="ARBA00023211"/>
    </source>
</evidence>
<comment type="caution">
    <text evidence="10">The sequence shown here is derived from an EMBL/GenBank/DDBJ whole genome shotgun (WGS) entry which is preliminary data.</text>
</comment>
<dbReference type="PROSITE" id="PS01032">
    <property type="entry name" value="PPM_1"/>
    <property type="match status" value="1"/>
</dbReference>
<keyword evidence="7" id="KW-0904">Protein phosphatase</keyword>
<keyword evidence="11" id="KW-1185">Reference proteome</keyword>
<dbReference type="InterPro" id="IPR000222">
    <property type="entry name" value="PP2C_BS"/>
</dbReference>
<reference evidence="10 11" key="1">
    <citation type="journal article" date="2020" name="Mol. Plant">
        <title>The Chromosome-Based Rubber Tree Genome Provides New Insights into Spurge Genome Evolution and Rubber Biosynthesis.</title>
        <authorList>
            <person name="Liu J."/>
            <person name="Shi C."/>
            <person name="Shi C.C."/>
            <person name="Li W."/>
            <person name="Zhang Q.J."/>
            <person name="Zhang Y."/>
            <person name="Li K."/>
            <person name="Lu H.F."/>
            <person name="Shi C."/>
            <person name="Zhu S.T."/>
            <person name="Xiao Z.Y."/>
            <person name="Nan H."/>
            <person name="Yue Y."/>
            <person name="Zhu X.G."/>
            <person name="Wu Y."/>
            <person name="Hong X.N."/>
            <person name="Fan G.Y."/>
            <person name="Tong Y."/>
            <person name="Zhang D."/>
            <person name="Mao C.L."/>
            <person name="Liu Y.L."/>
            <person name="Hao S.J."/>
            <person name="Liu W.Q."/>
            <person name="Lv M.Q."/>
            <person name="Zhang H.B."/>
            <person name="Liu Y."/>
            <person name="Hu-Tang G.R."/>
            <person name="Wang J.P."/>
            <person name="Wang J.H."/>
            <person name="Sun Y.H."/>
            <person name="Ni S.B."/>
            <person name="Chen W.B."/>
            <person name="Zhang X.C."/>
            <person name="Jiao Y.N."/>
            <person name="Eichler E.E."/>
            <person name="Li G.H."/>
            <person name="Liu X."/>
            <person name="Gao L.Z."/>
        </authorList>
    </citation>
    <scope>NUCLEOTIDE SEQUENCE [LARGE SCALE GENOMIC DNA]</scope>
    <source>
        <strain evidence="11">cv. GT1</strain>
        <tissue evidence="10">Leaf</tissue>
    </source>
</reference>
<evidence type="ECO:0000256" key="2">
    <source>
        <dbReference type="ARBA" id="ARBA00001946"/>
    </source>
</evidence>
<dbReference type="PANTHER" id="PTHR13832:SF758">
    <property type="entry name" value="PROTEIN PHOSPHATASE 2C 30-RELATED"/>
    <property type="match status" value="1"/>
</dbReference>
<dbReference type="InterPro" id="IPR001932">
    <property type="entry name" value="PPM-type_phosphatase-like_dom"/>
</dbReference>
<dbReference type="Proteomes" id="UP000467840">
    <property type="component" value="Chromosome 7"/>
</dbReference>
<protein>
    <recommendedName>
        <fullName evidence="3">protein-serine/threonine phosphatase</fullName>
        <ecNumber evidence="3">3.1.3.16</ecNumber>
    </recommendedName>
</protein>
<evidence type="ECO:0000313" key="10">
    <source>
        <dbReference type="EMBL" id="KAF2296281.1"/>
    </source>
</evidence>
<keyword evidence="6" id="KW-0460">Magnesium</keyword>
<dbReference type="GO" id="GO:0046872">
    <property type="term" value="F:metal ion binding"/>
    <property type="evidence" value="ECO:0007669"/>
    <property type="project" value="UniProtKB-KW"/>
</dbReference>
<evidence type="ECO:0000313" key="11">
    <source>
        <dbReference type="Proteomes" id="UP000467840"/>
    </source>
</evidence>
<dbReference type="InterPro" id="IPR036457">
    <property type="entry name" value="PPM-type-like_dom_sf"/>
</dbReference>
<evidence type="ECO:0000256" key="3">
    <source>
        <dbReference type="ARBA" id="ARBA00013081"/>
    </source>
</evidence>
<evidence type="ECO:0000256" key="6">
    <source>
        <dbReference type="ARBA" id="ARBA00022842"/>
    </source>
</evidence>
<sequence>MAGPVAVHVPNSPIFSSRECLPSFASHVRRLQSMAHNPLRHFRYKRHRLHLLRLRNRLWLFVLMRKGWKRIRAFFGVFDGHGGSKAAEFASKNLEKNIMAEGGYVDCCHGVWRIQGSLAVTRGIGDRNLKQWVVSEPETKVLKIKPDCEFLILASDGSGTRLLIKRQ</sequence>
<evidence type="ECO:0000256" key="7">
    <source>
        <dbReference type="ARBA" id="ARBA00022912"/>
    </source>
</evidence>
<evidence type="ECO:0000256" key="4">
    <source>
        <dbReference type="ARBA" id="ARBA00022723"/>
    </source>
</evidence>
<feature type="domain" description="PPM-type phosphatase" evidence="9">
    <location>
        <begin position="1"/>
        <end position="167"/>
    </location>
</feature>
<dbReference type="SUPFAM" id="SSF81606">
    <property type="entry name" value="PP2C-like"/>
    <property type="match status" value="1"/>
</dbReference>
<dbReference type="EC" id="3.1.3.16" evidence="3"/>
<dbReference type="Pfam" id="PF00481">
    <property type="entry name" value="PP2C"/>
    <property type="match status" value="1"/>
</dbReference>
<dbReference type="EMBL" id="JAAGAX010000013">
    <property type="protein sequence ID" value="KAF2296281.1"/>
    <property type="molecule type" value="Genomic_DNA"/>
</dbReference>
<comment type="cofactor">
    <cofactor evidence="1">
        <name>Mn(2+)</name>
        <dbReference type="ChEBI" id="CHEBI:29035"/>
    </cofactor>
</comment>
<comment type="cofactor">
    <cofactor evidence="2">
        <name>Mg(2+)</name>
        <dbReference type="ChEBI" id="CHEBI:18420"/>
    </cofactor>
</comment>
<gene>
    <name evidence="10" type="ORF">GH714_037235</name>
</gene>
<name>A0A6A6L4K9_HEVBR</name>
<keyword evidence="5" id="KW-0378">Hydrolase</keyword>
<proteinExistence type="predicted"/>
<keyword evidence="4" id="KW-0479">Metal-binding</keyword>
<organism evidence="10 11">
    <name type="scientific">Hevea brasiliensis</name>
    <name type="common">Para rubber tree</name>
    <name type="synonym">Siphonia brasiliensis</name>
    <dbReference type="NCBI Taxonomy" id="3981"/>
    <lineage>
        <taxon>Eukaryota</taxon>
        <taxon>Viridiplantae</taxon>
        <taxon>Streptophyta</taxon>
        <taxon>Embryophyta</taxon>
        <taxon>Tracheophyta</taxon>
        <taxon>Spermatophyta</taxon>
        <taxon>Magnoliopsida</taxon>
        <taxon>eudicotyledons</taxon>
        <taxon>Gunneridae</taxon>
        <taxon>Pentapetalae</taxon>
        <taxon>rosids</taxon>
        <taxon>fabids</taxon>
        <taxon>Malpighiales</taxon>
        <taxon>Euphorbiaceae</taxon>
        <taxon>Crotonoideae</taxon>
        <taxon>Micrandreae</taxon>
        <taxon>Hevea</taxon>
    </lineage>
</organism>
<dbReference type="PROSITE" id="PS51746">
    <property type="entry name" value="PPM_2"/>
    <property type="match status" value="1"/>
</dbReference>
<dbReference type="CDD" id="cd00143">
    <property type="entry name" value="PP2Cc"/>
    <property type="match status" value="1"/>
</dbReference>